<reference evidence="2 4" key="1">
    <citation type="journal article" date="2014" name="BMC Genomics">
        <title>Genome sequence of Anopheles sinensis provides insight into genetics basis of mosquito competence for malaria parasites.</title>
        <authorList>
            <person name="Zhou D."/>
            <person name="Zhang D."/>
            <person name="Ding G."/>
            <person name="Shi L."/>
            <person name="Hou Q."/>
            <person name="Ye Y."/>
            <person name="Xu Y."/>
            <person name="Zhou H."/>
            <person name="Xiong C."/>
            <person name="Li S."/>
            <person name="Yu J."/>
            <person name="Hong S."/>
            <person name="Yu X."/>
            <person name="Zou P."/>
            <person name="Chen C."/>
            <person name="Chang X."/>
            <person name="Wang W."/>
            <person name="Lv Y."/>
            <person name="Sun Y."/>
            <person name="Ma L."/>
            <person name="Shen B."/>
            <person name="Zhu C."/>
        </authorList>
    </citation>
    <scope>NUCLEOTIDE SEQUENCE [LARGE SCALE GENOMIC DNA]</scope>
</reference>
<gene>
    <name evidence="2" type="ORF">ZHAS_00008185</name>
</gene>
<evidence type="ECO:0000313" key="4">
    <source>
        <dbReference type="Proteomes" id="UP000030765"/>
    </source>
</evidence>
<evidence type="ECO:0000313" key="3">
    <source>
        <dbReference type="EnsemblMetazoa" id="ASIC008185-PA"/>
    </source>
</evidence>
<accession>A0A084VS13</accession>
<evidence type="ECO:0000256" key="1">
    <source>
        <dbReference type="SAM" id="MobiDB-lite"/>
    </source>
</evidence>
<feature type="region of interest" description="Disordered" evidence="1">
    <location>
        <begin position="1"/>
        <end position="20"/>
    </location>
</feature>
<dbReference type="VEuPathDB" id="VectorBase:ASIC008185"/>
<dbReference type="AlphaFoldDB" id="A0A084VS13"/>
<dbReference type="EnsemblMetazoa" id="ASIC008185-RA">
    <property type="protein sequence ID" value="ASIC008185-PA"/>
    <property type="gene ID" value="ASIC008185"/>
</dbReference>
<protein>
    <submittedName>
        <fullName evidence="2 3">Uncharacterized protein</fullName>
    </submittedName>
</protein>
<dbReference type="EMBL" id="ATLV01015791">
    <property type="status" value="NOT_ANNOTATED_CDS"/>
    <property type="molecule type" value="Genomic_DNA"/>
</dbReference>
<reference evidence="3" key="2">
    <citation type="submission" date="2020-05" db="UniProtKB">
        <authorList>
            <consortium name="EnsemblMetazoa"/>
        </authorList>
    </citation>
    <scope>IDENTIFICATION</scope>
</reference>
<proteinExistence type="predicted"/>
<organism evidence="2">
    <name type="scientific">Anopheles sinensis</name>
    <name type="common">Mosquito</name>
    <dbReference type="NCBI Taxonomy" id="74873"/>
    <lineage>
        <taxon>Eukaryota</taxon>
        <taxon>Metazoa</taxon>
        <taxon>Ecdysozoa</taxon>
        <taxon>Arthropoda</taxon>
        <taxon>Hexapoda</taxon>
        <taxon>Insecta</taxon>
        <taxon>Pterygota</taxon>
        <taxon>Neoptera</taxon>
        <taxon>Endopterygota</taxon>
        <taxon>Diptera</taxon>
        <taxon>Nematocera</taxon>
        <taxon>Culicoidea</taxon>
        <taxon>Culicidae</taxon>
        <taxon>Anophelinae</taxon>
        <taxon>Anopheles</taxon>
    </lineage>
</organism>
<dbReference type="Proteomes" id="UP000030765">
    <property type="component" value="Unassembled WGS sequence"/>
</dbReference>
<keyword evidence="4" id="KW-1185">Reference proteome</keyword>
<sequence length="71" mass="8145">MPKGKPSLRPHSGKFKLAEEEAPPFDLCREKMFRTVITPTKKAGLADVGLRTQRKRDRVRDRHSKVFAVVK</sequence>
<feature type="compositionally biased region" description="Basic residues" evidence="1">
    <location>
        <begin position="1"/>
        <end position="14"/>
    </location>
</feature>
<evidence type="ECO:0000313" key="2">
    <source>
        <dbReference type="EMBL" id="KFB40757.1"/>
    </source>
</evidence>
<dbReference type="EMBL" id="KE525036">
    <property type="protein sequence ID" value="KFB40757.1"/>
    <property type="molecule type" value="Genomic_DNA"/>
</dbReference>
<name>A0A084VS13_ANOSI</name>